<dbReference type="Proteomes" id="UP000095286">
    <property type="component" value="Unplaced"/>
</dbReference>
<organism evidence="1 2">
    <name type="scientific">Rhabditophanes sp. KR3021</name>
    <dbReference type="NCBI Taxonomy" id="114890"/>
    <lineage>
        <taxon>Eukaryota</taxon>
        <taxon>Metazoa</taxon>
        <taxon>Ecdysozoa</taxon>
        <taxon>Nematoda</taxon>
        <taxon>Chromadorea</taxon>
        <taxon>Rhabditida</taxon>
        <taxon>Tylenchina</taxon>
        <taxon>Panagrolaimomorpha</taxon>
        <taxon>Strongyloidoidea</taxon>
        <taxon>Alloionematidae</taxon>
        <taxon>Rhabditophanes</taxon>
    </lineage>
</organism>
<evidence type="ECO:0000313" key="2">
    <source>
        <dbReference type="WBParaSite" id="RSKR_0001135620.1"/>
    </source>
</evidence>
<dbReference type="WBParaSite" id="RSKR_0001135620.1">
    <property type="protein sequence ID" value="RSKR_0001135620.1"/>
    <property type="gene ID" value="RSKR_0001135620"/>
</dbReference>
<name>A0AC35UGG8_9BILA</name>
<proteinExistence type="predicted"/>
<evidence type="ECO:0000313" key="1">
    <source>
        <dbReference type="Proteomes" id="UP000095286"/>
    </source>
</evidence>
<accession>A0AC35UGG8</accession>
<protein>
    <submittedName>
        <fullName evidence="2">Transcriptional regulator</fullName>
    </submittedName>
</protein>
<reference evidence="2" key="1">
    <citation type="submission" date="2016-11" db="UniProtKB">
        <authorList>
            <consortium name="WormBaseParasite"/>
        </authorList>
    </citation>
    <scope>IDENTIFICATION</scope>
    <source>
        <strain evidence="2">KR3021</strain>
    </source>
</reference>
<sequence>MENPQDIEIENLENRLYKSIMEHYNNNEESDSSYTNGENSDNEGDSRDEHIASLYERIKDLQNELAEEKAVEQMLNSFKHDEN</sequence>